<evidence type="ECO:0000256" key="2">
    <source>
        <dbReference type="ARBA" id="ARBA00023043"/>
    </source>
</evidence>
<feature type="repeat" description="ANK" evidence="3">
    <location>
        <begin position="114"/>
        <end position="146"/>
    </location>
</feature>
<dbReference type="InterPro" id="IPR002110">
    <property type="entry name" value="Ankyrin_rpt"/>
</dbReference>
<protein>
    <submittedName>
        <fullName evidence="4">Uncharacterized protein</fullName>
    </submittedName>
</protein>
<dbReference type="Pfam" id="PF00023">
    <property type="entry name" value="Ank"/>
    <property type="match status" value="1"/>
</dbReference>
<dbReference type="InterPro" id="IPR036770">
    <property type="entry name" value="Ankyrin_rpt-contain_sf"/>
</dbReference>
<evidence type="ECO:0000256" key="3">
    <source>
        <dbReference type="PROSITE-ProRule" id="PRU00023"/>
    </source>
</evidence>
<dbReference type="PANTHER" id="PTHR24171">
    <property type="entry name" value="ANKYRIN REPEAT DOMAIN-CONTAINING PROTEIN 39-RELATED"/>
    <property type="match status" value="1"/>
</dbReference>
<name>A0A0H5RBJ1_9EUKA</name>
<organism evidence="4">
    <name type="scientific">Spongospora subterranea</name>
    <dbReference type="NCBI Taxonomy" id="70186"/>
    <lineage>
        <taxon>Eukaryota</taxon>
        <taxon>Sar</taxon>
        <taxon>Rhizaria</taxon>
        <taxon>Endomyxa</taxon>
        <taxon>Phytomyxea</taxon>
        <taxon>Plasmodiophorida</taxon>
        <taxon>Plasmodiophoridae</taxon>
        <taxon>Spongospora</taxon>
    </lineage>
</organism>
<feature type="repeat" description="ANK" evidence="3">
    <location>
        <begin position="181"/>
        <end position="213"/>
    </location>
</feature>
<dbReference type="AlphaFoldDB" id="A0A0H5RBJ1"/>
<feature type="repeat" description="ANK" evidence="3">
    <location>
        <begin position="84"/>
        <end position="113"/>
    </location>
</feature>
<dbReference type="SUPFAM" id="SSF48403">
    <property type="entry name" value="Ankyrin repeat"/>
    <property type="match status" value="1"/>
</dbReference>
<dbReference type="EMBL" id="HACM01005372">
    <property type="protein sequence ID" value="CRZ05814.1"/>
    <property type="molecule type" value="Transcribed_RNA"/>
</dbReference>
<sequence length="239" mass="25691">MSVENLVNSLIRASQEGDVQGASHGLALLSSNFDAIGREKALSFKDDNGRTPLHWACAHGHADIAKLLISNGWSCNVQDEVLWSPLHSACSAGHTDVVKLLINNGADLNSRNGLGATPILYACSKGNAEIVKVLLAHDADPTIPDEGGQTPLHRCSVRGNIHIAELLLRRPTVNVNAVDKSGLSPLHLSCMEADKEMATELLKFDADPRLKDSNGNVPFFYAPNGQIKYLMSLVQPADQ</sequence>
<feature type="repeat" description="ANK" evidence="3">
    <location>
        <begin position="48"/>
        <end position="80"/>
    </location>
</feature>
<dbReference type="SMART" id="SM00248">
    <property type="entry name" value="ANK"/>
    <property type="match status" value="5"/>
</dbReference>
<evidence type="ECO:0000256" key="1">
    <source>
        <dbReference type="ARBA" id="ARBA00022737"/>
    </source>
</evidence>
<keyword evidence="1" id="KW-0677">Repeat</keyword>
<dbReference type="Pfam" id="PF13637">
    <property type="entry name" value="Ank_4"/>
    <property type="match status" value="1"/>
</dbReference>
<dbReference type="PRINTS" id="PR01415">
    <property type="entry name" value="ANKYRIN"/>
</dbReference>
<dbReference type="PROSITE" id="PS50088">
    <property type="entry name" value="ANK_REPEAT"/>
    <property type="match status" value="5"/>
</dbReference>
<proteinExistence type="predicted"/>
<accession>A0A0H5RBJ1</accession>
<dbReference type="Pfam" id="PF12796">
    <property type="entry name" value="Ank_2"/>
    <property type="match status" value="1"/>
</dbReference>
<reference evidence="4" key="1">
    <citation type="submission" date="2015-04" db="EMBL/GenBank/DDBJ databases">
        <title>The genome sequence of the plant pathogenic Rhizarian Plasmodiophora brassicae reveals insights in its biotrophic life cycle and the origin of chitin synthesis.</title>
        <authorList>
            <person name="Schwelm A."/>
            <person name="Fogelqvist J."/>
            <person name="Knaust A."/>
            <person name="Julke S."/>
            <person name="Lilja T."/>
            <person name="Dhandapani V."/>
            <person name="Bonilla-Rosso G."/>
            <person name="Karlsson M."/>
            <person name="Shevchenko A."/>
            <person name="Choi S.R."/>
            <person name="Kim H.G."/>
            <person name="Park J.Y."/>
            <person name="Lim Y.P."/>
            <person name="Ludwig-Muller J."/>
            <person name="Dixelius C."/>
        </authorList>
    </citation>
    <scope>NUCLEOTIDE SEQUENCE</scope>
    <source>
        <tissue evidence="4">Potato root galls</tissue>
    </source>
</reference>
<keyword evidence="2 3" id="KW-0040">ANK repeat</keyword>
<feature type="repeat" description="ANK" evidence="3">
    <location>
        <begin position="147"/>
        <end position="170"/>
    </location>
</feature>
<dbReference type="Gene3D" id="1.25.40.20">
    <property type="entry name" value="Ankyrin repeat-containing domain"/>
    <property type="match status" value="2"/>
</dbReference>
<evidence type="ECO:0000313" key="4">
    <source>
        <dbReference type="EMBL" id="CRZ05814.1"/>
    </source>
</evidence>
<dbReference type="PROSITE" id="PS50297">
    <property type="entry name" value="ANK_REP_REGION"/>
    <property type="match status" value="5"/>
</dbReference>